<feature type="domain" description="5'-3' exonuclease" evidence="7">
    <location>
        <begin position="2"/>
        <end position="262"/>
    </location>
</feature>
<evidence type="ECO:0000259" key="7">
    <source>
        <dbReference type="SMART" id="SM00475"/>
    </source>
</evidence>
<dbReference type="PANTHER" id="PTHR42646:SF2">
    <property type="entry name" value="5'-3' EXONUCLEASE FAMILY PROTEIN"/>
    <property type="match status" value="1"/>
</dbReference>
<dbReference type="SUPFAM" id="SSF47807">
    <property type="entry name" value="5' to 3' exonuclease, C-terminal subdomain"/>
    <property type="match status" value="1"/>
</dbReference>
<protein>
    <recommendedName>
        <fullName evidence="6">5'-3' exonuclease</fullName>
    </recommendedName>
</protein>
<proteinExistence type="predicted"/>
<dbReference type="SMART" id="SM00279">
    <property type="entry name" value="HhH2"/>
    <property type="match status" value="1"/>
</dbReference>
<dbReference type="CDD" id="cd09859">
    <property type="entry name" value="PIN_53EXO"/>
    <property type="match status" value="1"/>
</dbReference>
<accession>W7CUK3</accession>
<dbReference type="PATRIC" id="fig|1265861.3.peg.1041"/>
<dbReference type="InterPro" id="IPR002421">
    <property type="entry name" value="5-3_exonuclease"/>
</dbReference>
<dbReference type="Gene3D" id="3.40.50.1010">
    <property type="entry name" value="5'-nuclease"/>
    <property type="match status" value="1"/>
</dbReference>
<comment type="caution">
    <text evidence="8">The sequence shown here is derived from an EMBL/GenBank/DDBJ whole genome shotgun (WGS) entry which is preliminary data.</text>
</comment>
<dbReference type="GO" id="GO:0033567">
    <property type="term" value="P:DNA replication, Okazaki fragment processing"/>
    <property type="evidence" value="ECO:0007669"/>
    <property type="project" value="InterPro"/>
</dbReference>
<sequence>MKKLVLFDGNSLAYRAFFALPLLNNDKGVYTNAVYGFAMMLTNVMKKEQPTHVMVAFDAGKTTFRHAQYQDYKGGRSKTPSELGEQFPFIKELLEAYQVKHYQLPNYEADDIIGTLAQQAERDGFDEVLIITGDRDLTQLASDKITVNITKKGITEVEANTPASLREKYDLTPQQIIDLKGLMGDSSDNIPGVKGVGEKTALKLLHQYDTVENVLAHIDDVSGKKLKENLTTYREDAIMSKALVTIKVDTPIEITLDEIAYSGYEPNDVIPTLRELGFKALLEKELGDQPEAKKEPLATLVVETVSDIPVEQLTTGMAVYAETKTDNYLASACLGWSFYNGETVYYMSHEAVLASIAVTQFLTDASLSKKSI</sequence>
<evidence type="ECO:0000256" key="5">
    <source>
        <dbReference type="ARBA" id="ARBA00049957"/>
    </source>
</evidence>
<comment type="function">
    <text evidence="5">5'-3' exonuclease acting preferentially on double-stranded DNA.</text>
</comment>
<keyword evidence="9" id="KW-1185">Reference proteome</keyword>
<dbReference type="GO" id="GO:0003677">
    <property type="term" value="F:DNA binding"/>
    <property type="evidence" value="ECO:0007669"/>
    <property type="project" value="UniProtKB-KW"/>
</dbReference>
<evidence type="ECO:0000256" key="3">
    <source>
        <dbReference type="ARBA" id="ARBA00022839"/>
    </source>
</evidence>
<dbReference type="PANTHER" id="PTHR42646">
    <property type="entry name" value="FLAP ENDONUCLEASE XNI"/>
    <property type="match status" value="1"/>
</dbReference>
<dbReference type="FunFam" id="1.10.150.20:FF:000003">
    <property type="entry name" value="DNA polymerase I"/>
    <property type="match status" value="1"/>
</dbReference>
<dbReference type="Proteomes" id="UP000019243">
    <property type="component" value="Unassembled WGS sequence"/>
</dbReference>
<evidence type="ECO:0000313" key="8">
    <source>
        <dbReference type="EMBL" id="EUJ40340.1"/>
    </source>
</evidence>
<dbReference type="FunFam" id="3.40.50.1010:FF:000001">
    <property type="entry name" value="DNA polymerase I"/>
    <property type="match status" value="1"/>
</dbReference>
<evidence type="ECO:0000313" key="9">
    <source>
        <dbReference type="Proteomes" id="UP000019243"/>
    </source>
</evidence>
<dbReference type="Gene3D" id="1.10.150.20">
    <property type="entry name" value="5' to 3' exonuclease, C-terminal subdomain"/>
    <property type="match status" value="1"/>
</dbReference>
<dbReference type="SMART" id="SM00475">
    <property type="entry name" value="53EXOc"/>
    <property type="match status" value="1"/>
</dbReference>
<keyword evidence="2" id="KW-0378">Hydrolase</keyword>
<keyword evidence="4" id="KW-0238">DNA-binding</keyword>
<evidence type="ECO:0000256" key="6">
    <source>
        <dbReference type="ARBA" id="ARBA00050026"/>
    </source>
</evidence>
<evidence type="ECO:0000256" key="2">
    <source>
        <dbReference type="ARBA" id="ARBA00022801"/>
    </source>
</evidence>
<dbReference type="GO" id="GO:0017108">
    <property type="term" value="F:5'-flap endonuclease activity"/>
    <property type="evidence" value="ECO:0007669"/>
    <property type="project" value="InterPro"/>
</dbReference>
<reference evidence="8 9" key="1">
    <citation type="submission" date="2012-12" db="EMBL/GenBank/DDBJ databases">
        <title>Novel taxa of Listeriaceae from agricultural environments in the United States.</title>
        <authorList>
            <person name="den Bakker H.C."/>
            <person name="Allred A."/>
            <person name="Warchocki S."/>
            <person name="Wright E.M."/>
            <person name="Burrell A."/>
            <person name="Nightingale K.K."/>
            <person name="Kephart D."/>
            <person name="Wiedmann M."/>
        </authorList>
    </citation>
    <scope>NUCLEOTIDE SEQUENCE [LARGE SCALE GENOMIC DNA]</scope>
    <source>
        <strain evidence="8 9">FSL F6-1037</strain>
    </source>
</reference>
<dbReference type="CDD" id="cd09898">
    <property type="entry name" value="H3TH_53EXO"/>
    <property type="match status" value="1"/>
</dbReference>
<dbReference type="InterPro" id="IPR036279">
    <property type="entry name" value="5-3_exonuclease_C_sf"/>
</dbReference>
<keyword evidence="1" id="KW-0540">Nuclease</keyword>
<dbReference type="SUPFAM" id="SSF88723">
    <property type="entry name" value="PIN domain-like"/>
    <property type="match status" value="1"/>
</dbReference>
<organism evidence="8 9">
    <name type="scientific">Brochothrix campestris FSL F6-1037</name>
    <dbReference type="NCBI Taxonomy" id="1265861"/>
    <lineage>
        <taxon>Bacteria</taxon>
        <taxon>Bacillati</taxon>
        <taxon>Bacillota</taxon>
        <taxon>Bacilli</taxon>
        <taxon>Bacillales</taxon>
        <taxon>Listeriaceae</taxon>
        <taxon>Brochothrix</taxon>
    </lineage>
</organism>
<dbReference type="Pfam" id="PF01367">
    <property type="entry name" value="5_3_exonuc"/>
    <property type="match status" value="1"/>
</dbReference>
<evidence type="ECO:0000256" key="4">
    <source>
        <dbReference type="ARBA" id="ARBA00023125"/>
    </source>
</evidence>
<gene>
    <name evidence="8" type="ORF">BCAMP_05274</name>
</gene>
<dbReference type="InterPro" id="IPR038969">
    <property type="entry name" value="FEN"/>
</dbReference>
<dbReference type="InterPro" id="IPR029060">
    <property type="entry name" value="PIN-like_dom_sf"/>
</dbReference>
<dbReference type="STRING" id="1265861.BCAMP_05274"/>
<dbReference type="InterPro" id="IPR020046">
    <property type="entry name" value="5-3_exonucl_a-hlix_arch_N"/>
</dbReference>
<dbReference type="Pfam" id="PF02739">
    <property type="entry name" value="5_3_exonuc_N"/>
    <property type="match status" value="1"/>
</dbReference>
<dbReference type="EMBL" id="AODH01000019">
    <property type="protein sequence ID" value="EUJ40340.1"/>
    <property type="molecule type" value="Genomic_DNA"/>
</dbReference>
<evidence type="ECO:0000256" key="1">
    <source>
        <dbReference type="ARBA" id="ARBA00022722"/>
    </source>
</evidence>
<dbReference type="InterPro" id="IPR008918">
    <property type="entry name" value="HhH2"/>
</dbReference>
<dbReference type="InterPro" id="IPR020045">
    <property type="entry name" value="DNA_polI_H3TH"/>
</dbReference>
<dbReference type="GO" id="GO:0008409">
    <property type="term" value="F:5'-3' exonuclease activity"/>
    <property type="evidence" value="ECO:0007669"/>
    <property type="project" value="InterPro"/>
</dbReference>
<keyword evidence="3" id="KW-0269">Exonuclease</keyword>
<name>W7CUK3_9LIST</name>
<dbReference type="AlphaFoldDB" id="W7CUK3"/>